<name>A0A382EWQ4_9ZZZZ</name>
<dbReference type="AlphaFoldDB" id="A0A382EWQ4"/>
<evidence type="ECO:0008006" key="2">
    <source>
        <dbReference type="Google" id="ProtNLM"/>
    </source>
</evidence>
<evidence type="ECO:0000313" key="1">
    <source>
        <dbReference type="EMBL" id="SVB54752.1"/>
    </source>
</evidence>
<dbReference type="GO" id="GO:0070573">
    <property type="term" value="F:metallodipeptidase activity"/>
    <property type="evidence" value="ECO:0007669"/>
    <property type="project" value="InterPro"/>
</dbReference>
<sequence>MTNTDVVIDCLQYNNWDRALFQATRDSGVHTVHVTVSYWENMQETLLNISRWHRQFENHSDLIMQVRTAADVIEAKASNRLGIVFGFQNCSPLNDDLGMVRILHELGVRFMQLSYNNQSSLATGCYEKNDPGITRFGEQVIREMNRVGMVIDMSHSAEQSTLEAMALSSRPIAITHANPVFFHPALRNKSTAVLQALASSGGMLGLSLYPFHLKNGSDCSLEQFCEMVADTVEVMGIDQVGIGSDLCQNWGYETLEWMRSGRWTFDADHGEGSVDNLNWPEQPGWFRNSQDMKNIAQGLKQQGFSIEDIAKVMGNNWLAFFQNSFESG</sequence>
<organism evidence="1">
    <name type="scientific">marine metagenome</name>
    <dbReference type="NCBI Taxonomy" id="408172"/>
    <lineage>
        <taxon>unclassified sequences</taxon>
        <taxon>metagenomes</taxon>
        <taxon>ecological metagenomes</taxon>
    </lineage>
</organism>
<dbReference type="PANTHER" id="PTHR10443:SF12">
    <property type="entry name" value="DIPEPTIDASE"/>
    <property type="match status" value="1"/>
</dbReference>
<protein>
    <recommendedName>
        <fullName evidence="2">Peptidase M19</fullName>
    </recommendedName>
</protein>
<dbReference type="PROSITE" id="PS51365">
    <property type="entry name" value="RENAL_DIPEPTIDASE_2"/>
    <property type="match status" value="1"/>
</dbReference>
<dbReference type="PANTHER" id="PTHR10443">
    <property type="entry name" value="MICROSOMAL DIPEPTIDASE"/>
    <property type="match status" value="1"/>
</dbReference>
<gene>
    <name evidence="1" type="ORF">METZ01_LOCUS207606</name>
</gene>
<dbReference type="SUPFAM" id="SSF51556">
    <property type="entry name" value="Metallo-dependent hydrolases"/>
    <property type="match status" value="1"/>
</dbReference>
<dbReference type="GO" id="GO:0006508">
    <property type="term" value="P:proteolysis"/>
    <property type="evidence" value="ECO:0007669"/>
    <property type="project" value="InterPro"/>
</dbReference>
<dbReference type="EMBL" id="UINC01046564">
    <property type="protein sequence ID" value="SVB54752.1"/>
    <property type="molecule type" value="Genomic_DNA"/>
</dbReference>
<accession>A0A382EWQ4</accession>
<reference evidence="1" key="1">
    <citation type="submission" date="2018-05" db="EMBL/GenBank/DDBJ databases">
        <authorList>
            <person name="Lanie J.A."/>
            <person name="Ng W.-L."/>
            <person name="Kazmierczak K.M."/>
            <person name="Andrzejewski T.M."/>
            <person name="Davidsen T.M."/>
            <person name="Wayne K.J."/>
            <person name="Tettelin H."/>
            <person name="Glass J.I."/>
            <person name="Rusch D."/>
            <person name="Podicherti R."/>
            <person name="Tsui H.-C.T."/>
            <person name="Winkler M.E."/>
        </authorList>
    </citation>
    <scope>NUCLEOTIDE SEQUENCE</scope>
</reference>
<dbReference type="Gene3D" id="3.20.20.140">
    <property type="entry name" value="Metal-dependent hydrolases"/>
    <property type="match status" value="1"/>
</dbReference>
<proteinExistence type="predicted"/>
<dbReference type="InterPro" id="IPR008257">
    <property type="entry name" value="Pept_M19"/>
</dbReference>
<dbReference type="Pfam" id="PF01244">
    <property type="entry name" value="Peptidase_M19"/>
    <property type="match status" value="1"/>
</dbReference>
<dbReference type="InterPro" id="IPR032466">
    <property type="entry name" value="Metal_Hydrolase"/>
</dbReference>